<feature type="compositionally biased region" description="Polar residues" evidence="1">
    <location>
        <begin position="1653"/>
        <end position="1668"/>
    </location>
</feature>
<feature type="compositionally biased region" description="Polar residues" evidence="1">
    <location>
        <begin position="171"/>
        <end position="182"/>
    </location>
</feature>
<dbReference type="PANTHER" id="PTHR12752">
    <property type="entry name" value="PHOSPHOINOSITOL 3-PHOSPHATE-BINDING PROTEIN"/>
    <property type="match status" value="1"/>
</dbReference>
<dbReference type="Gene3D" id="2.30.29.30">
    <property type="entry name" value="Pleckstrin-homology domain (PH domain)/Phosphotyrosine-binding domain (PTB)"/>
    <property type="match status" value="1"/>
</dbReference>
<dbReference type="PANTHER" id="PTHR12752:SF9">
    <property type="entry name" value="KRAMER, ISOFORM I"/>
    <property type="match status" value="1"/>
</dbReference>
<dbReference type="RefSeq" id="XP_014250426.1">
    <property type="nucleotide sequence ID" value="XM_014394940.2"/>
</dbReference>
<dbReference type="CDD" id="cd13248">
    <property type="entry name" value="PH_PEPP1_2_3"/>
    <property type="match status" value="1"/>
</dbReference>
<evidence type="ECO:0000256" key="1">
    <source>
        <dbReference type="SAM" id="MobiDB-lite"/>
    </source>
</evidence>
<dbReference type="EnsemblMetazoa" id="XM_014394940.2">
    <property type="protein sequence ID" value="XP_014250426.1"/>
    <property type="gene ID" value="LOC106667180"/>
</dbReference>
<feature type="region of interest" description="Disordered" evidence="1">
    <location>
        <begin position="1037"/>
        <end position="1093"/>
    </location>
</feature>
<organism evidence="3 4">
    <name type="scientific">Cimex lectularius</name>
    <name type="common">Bed bug</name>
    <name type="synonym">Acanthia lectularia</name>
    <dbReference type="NCBI Taxonomy" id="79782"/>
    <lineage>
        <taxon>Eukaryota</taxon>
        <taxon>Metazoa</taxon>
        <taxon>Ecdysozoa</taxon>
        <taxon>Arthropoda</taxon>
        <taxon>Hexapoda</taxon>
        <taxon>Insecta</taxon>
        <taxon>Pterygota</taxon>
        <taxon>Neoptera</taxon>
        <taxon>Paraneoptera</taxon>
        <taxon>Hemiptera</taxon>
        <taxon>Heteroptera</taxon>
        <taxon>Panheteroptera</taxon>
        <taxon>Cimicomorpha</taxon>
        <taxon>Cimicidae</taxon>
        <taxon>Cimex</taxon>
    </lineage>
</organism>
<feature type="compositionally biased region" description="Basic and acidic residues" evidence="1">
    <location>
        <begin position="1464"/>
        <end position="1486"/>
    </location>
</feature>
<dbReference type="OrthoDB" id="43122at2759"/>
<reference evidence="3" key="1">
    <citation type="submission" date="2022-01" db="UniProtKB">
        <authorList>
            <consortium name="EnsemblMetazoa"/>
        </authorList>
    </citation>
    <scope>IDENTIFICATION</scope>
</reference>
<feature type="region of interest" description="Disordered" evidence="1">
    <location>
        <begin position="1332"/>
        <end position="1357"/>
    </location>
</feature>
<accession>A0A8I6RS83</accession>
<feature type="region of interest" description="Disordered" evidence="1">
    <location>
        <begin position="888"/>
        <end position="932"/>
    </location>
</feature>
<dbReference type="SMART" id="SM00233">
    <property type="entry name" value="PH"/>
    <property type="match status" value="1"/>
</dbReference>
<dbReference type="GeneID" id="106667180"/>
<feature type="region of interest" description="Disordered" evidence="1">
    <location>
        <begin position="617"/>
        <end position="673"/>
    </location>
</feature>
<feature type="compositionally biased region" description="Polar residues" evidence="1">
    <location>
        <begin position="636"/>
        <end position="651"/>
    </location>
</feature>
<evidence type="ECO:0000313" key="4">
    <source>
        <dbReference type="Proteomes" id="UP000494040"/>
    </source>
</evidence>
<feature type="region of interest" description="Disordered" evidence="1">
    <location>
        <begin position="362"/>
        <end position="419"/>
    </location>
</feature>
<dbReference type="InterPro" id="IPR001849">
    <property type="entry name" value="PH_domain"/>
</dbReference>
<dbReference type="Pfam" id="PF25541">
    <property type="entry name" value="TBCA_PH"/>
    <property type="match status" value="1"/>
</dbReference>
<feature type="region of interest" description="Disordered" evidence="1">
    <location>
        <begin position="760"/>
        <end position="788"/>
    </location>
</feature>
<feature type="region of interest" description="Disordered" evidence="1">
    <location>
        <begin position="2248"/>
        <end position="2276"/>
    </location>
</feature>
<proteinExistence type="predicted"/>
<feature type="compositionally biased region" description="Low complexity" evidence="1">
    <location>
        <begin position="1120"/>
        <end position="1131"/>
    </location>
</feature>
<feature type="region of interest" description="Disordered" evidence="1">
    <location>
        <begin position="445"/>
        <end position="465"/>
    </location>
</feature>
<dbReference type="PROSITE" id="PS50003">
    <property type="entry name" value="PH_DOMAIN"/>
    <property type="match status" value="1"/>
</dbReference>
<feature type="region of interest" description="Disordered" evidence="1">
    <location>
        <begin position="952"/>
        <end position="971"/>
    </location>
</feature>
<dbReference type="Proteomes" id="UP000494040">
    <property type="component" value="Unassembled WGS sequence"/>
</dbReference>
<feature type="compositionally biased region" description="Low complexity" evidence="1">
    <location>
        <begin position="624"/>
        <end position="635"/>
    </location>
</feature>
<evidence type="ECO:0000313" key="3">
    <source>
        <dbReference type="EnsemblMetazoa" id="XP_014250426.1"/>
    </source>
</evidence>
<feature type="region of interest" description="Disordered" evidence="1">
    <location>
        <begin position="1454"/>
        <end position="1486"/>
    </location>
</feature>
<dbReference type="InterPro" id="IPR057971">
    <property type="entry name" value="PKHA4-7_TBCA"/>
</dbReference>
<feature type="domain" description="PH" evidence="2">
    <location>
        <begin position="30"/>
        <end position="129"/>
    </location>
</feature>
<feature type="region of interest" description="Disordered" evidence="1">
    <location>
        <begin position="1985"/>
        <end position="2010"/>
    </location>
</feature>
<feature type="compositionally biased region" description="Low complexity" evidence="1">
    <location>
        <begin position="1992"/>
        <end position="2001"/>
    </location>
</feature>
<evidence type="ECO:0000259" key="2">
    <source>
        <dbReference type="PROSITE" id="PS50003"/>
    </source>
</evidence>
<dbReference type="Pfam" id="PF00169">
    <property type="entry name" value="PH"/>
    <property type="match status" value="1"/>
</dbReference>
<dbReference type="KEGG" id="clec:106667180"/>
<keyword evidence="4" id="KW-1185">Reference proteome</keyword>
<feature type="region of interest" description="Disordered" evidence="1">
    <location>
        <begin position="169"/>
        <end position="204"/>
    </location>
</feature>
<sequence length="2446" mass="279344">MAMTPQKKIGGRKSHTLIQSPIVKRVLSTPVTLQGWLQKRGSDGLMLWKKRWFVLSDYCLFYYKDTDEEKVLGSFILPSYKISPCSNEDKVYKKYSFKAEHNNMRTYYFAADNDVLMAQWVKALTLASLLQETPGPMAKAINNQTAAANRINSDSYGYGDYQYGTSDVGIGTNSNSSDNQPLYANAPPKPKRMNEAPSPNCSPELQTLEERDARTAYPQEWTHSYYKTPHMPPISAINVQNFEKSIPESYSRNLYHQGNLQLNNETHLRNNIQQSNAINHYQHLQYFTSNPKVLNNHPPRPHSVDFLDYEAKQPQQPSAQKESKLITLPRRPKSSLSILGPKEEAFDSVHWSEESYAKKMRQSSMYVRPQVDSTPPGMMRMPPSNKQRVNTNTSNLDRPGSDIHHGLNPQEGTRGHEDSEIDPLFKRSASARLPEPDQQYQANIKNISNDGDNNENFDRKKTHQKEESMKRLLEWKQRMLQSPLTQKVPPKQTEYTTYNKEVSVNPEILTKGTMYNSDSQNPNIFYQKGIEIMKKQDEGLEKTNTRQDFTIDKGIIKRNYGTLYKDQSNNQINVGKVEMKANYRDCELRGEGQMSTAKVESETLNKPPIFPHITRCYSNDKRSSSSANSSFDSNKPIYSNTIIDNKQSPSTFDFPRDRKAVKPQPYNSNTEEKRGVVDEEWGLKLDESRVIKEFSYHYIKGDNHEGIPCNRGIEMMQPNYKTRHLQTHSSKQEESVKKQVDILKSPILNFEQKPNIRCGEEAKPRAPTGILKTSKQKKVQSKLDESHKIQNRTDWTQENSDDYMKKQVLSDTETLLYDTSSDVDEKRPVCVTLKQTSSSDDDRDEEVASVLAKEHKLTGLCQTPTESESTMKHMTVNSKDGEKRITFSRPLSLPDSNSTLPEENYMPMTPRRRPMSTTPTKESDQSNPLTSPHRISLEHVLDAVEECPYVEMNQNGKDKSKSTKVSQTPKDADFDLESSTYIDLDTSKNLNYELHVYNEMQSQEPLYMEVKDKNMSESNFISREISSVSFIELENKDEESCEGRDVSARTSLPDILTTAPSFNHGSGRSDSSDADDEASKDLDSIDAPRHPRFSLSDTFRPASYYLGNSLSERTIIAMNSDNPDSSDSDLVSPPPIPTSSPPLDDLDTSIDSTINNKISPAGSKEKFETNFCREAKCNYSCKKSDTPLDLGSSEEESIKSDRTDLFLKRRPLSADILSSFHEFSVLDTPSPREAKSSSDVESIENGKTKSIYQQDNEFYDQQDLKISKLIDNQPYYCSQKDELFERSDVTNRMFNEVKRECLEASNMKTSDYTLKLNGCKPINSSHLYRSSNNQFNANVSNDQSTSTDGYQQKNNHQNSDDINEYIIHSVPIGFSQDQQNSAPYYYSDLLKDQRNNAHMKNLRTSKEKLQGETFYPSELYVHDSNGNPISRDGTFMNNADVTMPLQQSERMKINAARSSSTTYKRNETNSENRKIIENKKPTQEEKSLELHNRSRSLEGLMDSKTPNYHSQIVQSQQILVGPQIPMAQVSKSGTLRSINNQTQRTADLWDEDALWRENLRKTSVRHTRSLEDLDKKVEVPTSPGHNQTRPEAVYVNSDFSRGQNNEIAHRGSIDKDREKIRQWDLLSSAPATLSTSHIVNPTVSESKPFLTTKTAHGTASEPNYNQTPPKGEQRAVASPQATNNRQPENKQRGNWHLKLSAGELLGRTHEELVLLLIQLRRQRAGVCKSMERCHREIEAQACLTDYDAANRLEHLQRLEELKSRLLELEKQYEKGKPLVNLVDNMVKLGSLYQSGSQTVPTQRLEFNHKVQEQRILADERRDWERIRPDHHDLQVKVEQLYRLDKLLQEESGTLHSLQEDKGILERALGGLRNKLQGVHGNSAETEWYRRQQRLLERELSRVRSILALNSKKLEETVAENARLEQELVVIRQKLQISRRTTEPGGATTAALESELCRVQLLVGNLLRQRQELSLQVHQLTEKSHSLSQQIWPSPNSGPSNNSRKKQSTSGWVETDLDVEATPNGESNPQPTRDINYISPLYVNTDNVDKRLQHIPEVSNYHEECLEDMSSLTARSPELYRQYEADEDGTKRPYGLMWKEKPQEIKTVRIVKRESERRQRDRDRSGNLGIPLTSINTKRVIPEEDLCNNSVEKLSSERPLDETICYNETNDGTPPTPGPRSDSVNAVWNIVRKNKLKGNMVSGVNSLDKEEFNLSSDSPQLSPVYLSEAARKIVEEVAWQGKGEKRLVPKEKRRHHTVSGPSIMTPKSVYSQRGSRDDLDMERVLRPRLTTPDVVRSTLNRTDPNFTKETIDNILGAPGKIVIPERYIPETQPQLTKEEIQKRSKKADAIRKMLCETATVSPKDAEVKEKTSTLKHKVEEEKRNREHLLQLSQILAQEVMEKSKIVAVRALASLPLEPNPIEEESDYDDLSPTSMLPLYQQRENFYS</sequence>
<feature type="compositionally biased region" description="Polar residues" evidence="1">
    <location>
        <begin position="384"/>
        <end position="396"/>
    </location>
</feature>
<dbReference type="SUPFAM" id="SSF50729">
    <property type="entry name" value="PH domain-like"/>
    <property type="match status" value="1"/>
</dbReference>
<feature type="compositionally biased region" description="Basic and acidic residues" evidence="1">
    <location>
        <begin position="1077"/>
        <end position="1089"/>
    </location>
</feature>
<feature type="region of interest" description="Disordered" evidence="1">
    <location>
        <begin position="1653"/>
        <end position="1694"/>
    </location>
</feature>
<dbReference type="OMA" id="TYEMIMV"/>
<protein>
    <recommendedName>
        <fullName evidence="2">PH domain-containing protein</fullName>
    </recommendedName>
</protein>
<dbReference type="InterPro" id="IPR011993">
    <property type="entry name" value="PH-like_dom_sf"/>
</dbReference>
<name>A0A8I6RS83_CIMLE</name>
<dbReference type="CTD" id="5740131"/>
<dbReference type="InterPro" id="IPR040392">
    <property type="entry name" value="PKHA4-7_PH"/>
</dbReference>
<feature type="region of interest" description="Disordered" evidence="1">
    <location>
        <begin position="1118"/>
        <end position="1147"/>
    </location>
</feature>
<feature type="compositionally biased region" description="Basic and acidic residues" evidence="1">
    <location>
        <begin position="456"/>
        <end position="465"/>
    </location>
</feature>